<sequence length="115" mass="13289">MKFLGLSASTNLLMSVAFGASMTPLKKRMEAHMKRPPQSGYDRPLNVEIGFYLESLGNFRETQMVARPVFRECKDCSVSSCDYTQLQYVYCKRWNNRLFMQVGKFLSRVVFPALK</sequence>
<accession>A0A914S031</accession>
<keyword evidence="2" id="KW-1185">Reference proteome</keyword>
<reference evidence="3" key="1">
    <citation type="submission" date="2022-11" db="UniProtKB">
        <authorList>
            <consortium name="WormBaseParasite"/>
        </authorList>
    </citation>
    <scope>IDENTIFICATION</scope>
</reference>
<name>A0A914S031_PAREQ</name>
<protein>
    <submittedName>
        <fullName evidence="3">Uncharacterized protein</fullName>
    </submittedName>
</protein>
<organism evidence="2 3">
    <name type="scientific">Parascaris equorum</name>
    <name type="common">Equine roundworm</name>
    <dbReference type="NCBI Taxonomy" id="6256"/>
    <lineage>
        <taxon>Eukaryota</taxon>
        <taxon>Metazoa</taxon>
        <taxon>Ecdysozoa</taxon>
        <taxon>Nematoda</taxon>
        <taxon>Chromadorea</taxon>
        <taxon>Rhabditida</taxon>
        <taxon>Spirurina</taxon>
        <taxon>Ascaridomorpha</taxon>
        <taxon>Ascaridoidea</taxon>
        <taxon>Ascarididae</taxon>
        <taxon>Parascaris</taxon>
    </lineage>
</organism>
<keyword evidence="1" id="KW-0732">Signal</keyword>
<evidence type="ECO:0000313" key="2">
    <source>
        <dbReference type="Proteomes" id="UP000887564"/>
    </source>
</evidence>
<feature type="signal peptide" evidence="1">
    <location>
        <begin position="1"/>
        <end position="19"/>
    </location>
</feature>
<dbReference type="WBParaSite" id="PEQ_0001172701-mRNA-1">
    <property type="protein sequence ID" value="PEQ_0001172701-mRNA-1"/>
    <property type="gene ID" value="PEQ_0001172701"/>
</dbReference>
<feature type="chain" id="PRO_5037126537" evidence="1">
    <location>
        <begin position="20"/>
        <end position="115"/>
    </location>
</feature>
<dbReference type="Proteomes" id="UP000887564">
    <property type="component" value="Unplaced"/>
</dbReference>
<evidence type="ECO:0000256" key="1">
    <source>
        <dbReference type="SAM" id="SignalP"/>
    </source>
</evidence>
<dbReference type="AlphaFoldDB" id="A0A914S031"/>
<evidence type="ECO:0000313" key="3">
    <source>
        <dbReference type="WBParaSite" id="PEQ_0001172701-mRNA-1"/>
    </source>
</evidence>
<proteinExistence type="predicted"/>